<sequence length="100" mass="11273">MHRSQSRIIGLSDMDIQRLRLIYKSAPISCHIDYNFLFDFPDAVDAVGIGAKSNEFRTPCLKYKPRAAIFNPAKQGKLELQRSSDNVYSFGDLPSHTNPA</sequence>
<dbReference type="Proteomes" id="UP000887565">
    <property type="component" value="Unplaced"/>
</dbReference>
<dbReference type="WBParaSite" id="nRc.2.0.1.t44104-RA">
    <property type="protein sequence ID" value="nRc.2.0.1.t44104-RA"/>
    <property type="gene ID" value="nRc.2.0.1.g44104"/>
</dbReference>
<keyword evidence="1" id="KW-1185">Reference proteome</keyword>
<protein>
    <submittedName>
        <fullName evidence="2">Uncharacterized protein</fullName>
    </submittedName>
</protein>
<organism evidence="1 2">
    <name type="scientific">Romanomermis culicivorax</name>
    <name type="common">Nematode worm</name>
    <dbReference type="NCBI Taxonomy" id="13658"/>
    <lineage>
        <taxon>Eukaryota</taxon>
        <taxon>Metazoa</taxon>
        <taxon>Ecdysozoa</taxon>
        <taxon>Nematoda</taxon>
        <taxon>Enoplea</taxon>
        <taxon>Dorylaimia</taxon>
        <taxon>Mermithida</taxon>
        <taxon>Mermithoidea</taxon>
        <taxon>Mermithidae</taxon>
        <taxon>Romanomermis</taxon>
    </lineage>
</organism>
<evidence type="ECO:0000313" key="2">
    <source>
        <dbReference type="WBParaSite" id="nRc.2.0.1.t44104-RA"/>
    </source>
</evidence>
<name>A0A915L075_ROMCU</name>
<evidence type="ECO:0000313" key="1">
    <source>
        <dbReference type="Proteomes" id="UP000887565"/>
    </source>
</evidence>
<accession>A0A915L075</accession>
<dbReference type="AlphaFoldDB" id="A0A915L075"/>
<proteinExistence type="predicted"/>
<reference evidence="2" key="1">
    <citation type="submission" date="2022-11" db="UniProtKB">
        <authorList>
            <consortium name="WormBaseParasite"/>
        </authorList>
    </citation>
    <scope>IDENTIFICATION</scope>
</reference>